<evidence type="ECO:0000313" key="2">
    <source>
        <dbReference type="EMBL" id="HEN15339.1"/>
    </source>
</evidence>
<dbReference type="CDD" id="cd07043">
    <property type="entry name" value="STAS_anti-anti-sigma_factors"/>
    <property type="match status" value="1"/>
</dbReference>
<reference evidence="2" key="1">
    <citation type="journal article" date="2020" name="mSystems">
        <title>Genome- and Community-Level Interaction Insights into Carbon Utilization and Element Cycling Functions of Hydrothermarchaeota in Hydrothermal Sediment.</title>
        <authorList>
            <person name="Zhou Z."/>
            <person name="Liu Y."/>
            <person name="Xu W."/>
            <person name="Pan J."/>
            <person name="Luo Z.H."/>
            <person name="Li M."/>
        </authorList>
    </citation>
    <scope>NUCLEOTIDE SEQUENCE [LARGE SCALE GENOMIC DNA]</scope>
    <source>
        <strain evidence="2">SpSt-339</strain>
    </source>
</reference>
<feature type="domain" description="STAS" evidence="1">
    <location>
        <begin position="27"/>
        <end position="119"/>
    </location>
</feature>
<gene>
    <name evidence="2" type="ORF">ENQ76_07715</name>
</gene>
<sequence>MSDAPFLNVVTEGDVTVAEFGPRCKLIEEPILEALGRELATVTAAADPPLVLLDLTQTTFFGSGFLETLFRVWKGMQSKPRPQLCLCGLHPYCREVLEITHLDKMWPLYASRAEALAALASRPD</sequence>
<dbReference type="Pfam" id="PF01740">
    <property type="entry name" value="STAS"/>
    <property type="match status" value="1"/>
</dbReference>
<dbReference type="Gene3D" id="3.30.750.24">
    <property type="entry name" value="STAS domain"/>
    <property type="match status" value="1"/>
</dbReference>
<dbReference type="SUPFAM" id="SSF52091">
    <property type="entry name" value="SpoIIaa-like"/>
    <property type="match status" value="1"/>
</dbReference>
<proteinExistence type="predicted"/>
<dbReference type="EMBL" id="DSOK01000226">
    <property type="protein sequence ID" value="HEN15339.1"/>
    <property type="molecule type" value="Genomic_DNA"/>
</dbReference>
<comment type="caution">
    <text evidence="2">The sequence shown here is derived from an EMBL/GenBank/DDBJ whole genome shotgun (WGS) entry which is preliminary data.</text>
</comment>
<dbReference type="AlphaFoldDB" id="A0A7C2JZX8"/>
<dbReference type="InterPro" id="IPR036513">
    <property type="entry name" value="STAS_dom_sf"/>
</dbReference>
<accession>A0A7C2JZX8</accession>
<evidence type="ECO:0000259" key="1">
    <source>
        <dbReference type="PROSITE" id="PS50801"/>
    </source>
</evidence>
<organism evidence="2">
    <name type="scientific">Schlesneria paludicola</name>
    <dbReference type="NCBI Taxonomy" id="360056"/>
    <lineage>
        <taxon>Bacteria</taxon>
        <taxon>Pseudomonadati</taxon>
        <taxon>Planctomycetota</taxon>
        <taxon>Planctomycetia</taxon>
        <taxon>Planctomycetales</taxon>
        <taxon>Planctomycetaceae</taxon>
        <taxon>Schlesneria</taxon>
    </lineage>
</organism>
<dbReference type="InterPro" id="IPR002645">
    <property type="entry name" value="STAS_dom"/>
</dbReference>
<dbReference type="PROSITE" id="PS50801">
    <property type="entry name" value="STAS"/>
    <property type="match status" value="1"/>
</dbReference>
<protein>
    <submittedName>
        <fullName evidence="2">Anti-sigma factor antagonist</fullName>
    </submittedName>
</protein>
<name>A0A7C2JZX8_9PLAN</name>